<proteinExistence type="predicted"/>
<evidence type="ECO:0000313" key="4">
    <source>
        <dbReference type="Proteomes" id="UP000603434"/>
    </source>
</evidence>
<feature type="coiled-coil region" evidence="1">
    <location>
        <begin position="723"/>
        <end position="764"/>
    </location>
</feature>
<dbReference type="InterPro" id="IPR027417">
    <property type="entry name" value="P-loop_NTPase"/>
</dbReference>
<organism evidence="3 4">
    <name type="scientific">Candidatus Desulfatibia profunda</name>
    <dbReference type="NCBI Taxonomy" id="2841695"/>
    <lineage>
        <taxon>Bacteria</taxon>
        <taxon>Pseudomonadati</taxon>
        <taxon>Thermodesulfobacteriota</taxon>
        <taxon>Desulfobacteria</taxon>
        <taxon>Desulfobacterales</taxon>
        <taxon>Desulfobacterales incertae sedis</taxon>
        <taxon>Candidatus Desulfatibia</taxon>
    </lineage>
</organism>
<evidence type="ECO:0000256" key="1">
    <source>
        <dbReference type="SAM" id="Coils"/>
    </source>
</evidence>
<evidence type="ECO:0000313" key="3">
    <source>
        <dbReference type="EMBL" id="MBC8362954.1"/>
    </source>
</evidence>
<feature type="coiled-coil region" evidence="1">
    <location>
        <begin position="602"/>
        <end position="629"/>
    </location>
</feature>
<sequence length="1168" mass="130787">MMKINAFKLLAYGPFTDKVLDFSGSDFGLHVVYGLNEAGKSTALRALIGLFYGFGHIVADDWLHDYNKLAVGASLDFLDGEVLNLSRYKRRKNDLINDDTGEPFEQAKLDLHLGKMGRENFEHAFGISHYSLRQGVESVLAAGGDLGHALFAATSGLNTLKQVMAKLEGKHNQLFTPLAKKAVINAGILQLNKLRKEQREASAGHRQWKKMKKQLDDLQQGEVEGIKQVEALGSKISLLSRYRQALKYVAAREQLEKDLTELGVVPDLPDDFSQRRVATQVAIKESRQAENNLTRDLDDIDRKLEKLTYDEKIIANEKLIKTLADEAHVHAQATTDSKDQRARIYQHNESAQQALDLLRPGLTLDSVQALRLSKPEKGKIQRLGAKGAKSEESVNSAIKALRLAEANLEKAHAELDQLEKPKDTSALADCLTRAAEYGKLEDRLADAKAQLALSKEQVDADLAALGLWTGNISELERLALPTEETMRAFETDLADADQQLADTEKESVRIQEPLKEKEKALLKLTKTRELPSLDDLRAHRNLRNRGWQSVRTVWLEGGDVDHDFMAAFPESRDLAGAYEKSVAGADNTADVLRDDADAVARAEALRTDIQHQKESLKEIKARQQGLEKDRAALWSKWEELWKPLGIDPLTPREMAAWAGRAAELRRKTSEVRKHQMAADQLQADIERIRSDVATAIEHIAVTFSEKASYSAIIELARRIVKHNDQLRQNRLDLELRITALKEDINAGRQRKSEVEQNLRRWSAEWAQTISKLGFSVDARPEDVNDFVLALDDVFAELEKAKERQQRIDAMQHNRKAYAWRVAEAVAKLAPDLIDLEPEAAAIELNARLTGDKEQRQEYRLLEEEKRKKRSVLSKENEKLAALEETLRLLCIDAHADSPDQLPDIETRAAAKIKLMDKLDTVNERLAELASGQNLQEFVAQVKAHNPDELVAKLEKLEAEKQEFLTKQKRIVQEIALATKELQSIGGESLAVAIAEEAEGLVGKIQADVEYYVKLRLASAILTKTMERYRQSNQSPVLSIAGDYFKTMTQGSFAGLRADFDDKGDPVIKAKRPDGKMLTLAEMSDGSRDQLFLALRLGGLARYVKANGPMPFIVDDVLVHFDDDRSAAALAALGELAKETQVVFFTHHKHLISLAESSVSDEILRVHEL</sequence>
<dbReference type="Pfam" id="PF13514">
    <property type="entry name" value="AAA_27"/>
    <property type="match status" value="1"/>
</dbReference>
<accession>A0A8J6NQE9</accession>
<dbReference type="InterPro" id="IPR038734">
    <property type="entry name" value="YhaN_AAA"/>
</dbReference>
<feature type="coiled-coil region" evidence="1">
    <location>
        <begin position="394"/>
        <end position="457"/>
    </location>
</feature>
<reference evidence="3 4" key="1">
    <citation type="submission" date="2020-08" db="EMBL/GenBank/DDBJ databases">
        <title>Bridging the membrane lipid divide: bacteria of the FCB group superphylum have the potential to synthesize archaeal ether lipids.</title>
        <authorList>
            <person name="Villanueva L."/>
            <person name="Von Meijenfeldt F.A.B."/>
            <person name="Westbye A.B."/>
            <person name="Yadav S."/>
            <person name="Hopmans E.C."/>
            <person name="Dutilh B.E."/>
            <person name="Sinninghe Damste J.S."/>
        </authorList>
    </citation>
    <scope>NUCLEOTIDE SEQUENCE [LARGE SCALE GENOMIC DNA]</scope>
    <source>
        <strain evidence="3">NIOZ-UU30</strain>
    </source>
</reference>
<name>A0A8J6NQE9_9BACT</name>
<feature type="coiled-coil region" evidence="1">
    <location>
        <begin position="664"/>
        <end position="698"/>
    </location>
</feature>
<protein>
    <submittedName>
        <fullName evidence="3">AAA family ATPase</fullName>
    </submittedName>
</protein>
<comment type="caution">
    <text evidence="3">The sequence shown here is derived from an EMBL/GenBank/DDBJ whole genome shotgun (WGS) entry which is preliminary data.</text>
</comment>
<dbReference type="Gene3D" id="3.40.50.300">
    <property type="entry name" value="P-loop containing nucleotide triphosphate hydrolases"/>
    <property type="match status" value="2"/>
</dbReference>
<feature type="coiled-coil region" evidence="1">
    <location>
        <begin position="858"/>
        <end position="892"/>
    </location>
</feature>
<keyword evidence="1" id="KW-0175">Coiled coil</keyword>
<feature type="domain" description="YhaN AAA" evidence="2">
    <location>
        <begin position="2"/>
        <end position="208"/>
    </location>
</feature>
<dbReference type="Proteomes" id="UP000603434">
    <property type="component" value="Unassembled WGS sequence"/>
</dbReference>
<evidence type="ECO:0000259" key="2">
    <source>
        <dbReference type="Pfam" id="PF13514"/>
    </source>
</evidence>
<dbReference type="AlphaFoldDB" id="A0A8J6NQE9"/>
<dbReference type="EMBL" id="JACNJH010000237">
    <property type="protein sequence ID" value="MBC8362954.1"/>
    <property type="molecule type" value="Genomic_DNA"/>
</dbReference>
<dbReference type="PANTHER" id="PTHR41259">
    <property type="entry name" value="DOUBLE-STRAND BREAK REPAIR RAD50 ATPASE, PUTATIVE-RELATED"/>
    <property type="match status" value="1"/>
</dbReference>
<gene>
    <name evidence="3" type="ORF">H8E23_16340</name>
</gene>
<dbReference type="PANTHER" id="PTHR41259:SF1">
    <property type="entry name" value="DOUBLE-STRAND BREAK REPAIR RAD50 ATPASE, PUTATIVE-RELATED"/>
    <property type="match status" value="1"/>
</dbReference>
<dbReference type="SUPFAM" id="SSF52540">
    <property type="entry name" value="P-loop containing nucleoside triphosphate hydrolases"/>
    <property type="match status" value="1"/>
</dbReference>